<feature type="domain" description="Protein kinase" evidence="2">
    <location>
        <begin position="1"/>
        <end position="151"/>
    </location>
</feature>
<reference evidence="3" key="1">
    <citation type="submission" date="2020-11" db="EMBL/GenBank/DDBJ databases">
        <authorList>
            <person name="Tran Van P."/>
        </authorList>
    </citation>
    <scope>NUCLEOTIDE SEQUENCE</scope>
</reference>
<dbReference type="GO" id="GO:0005524">
    <property type="term" value="F:ATP binding"/>
    <property type="evidence" value="ECO:0007669"/>
    <property type="project" value="InterPro"/>
</dbReference>
<accession>A0A7R9D437</accession>
<sequence>MFLQICEGVKAFHEATPEPLAHRDLKTSNIVIADDRTPIIMDLDFLQEEETSGQHKGGGLNEETSSHKDVEISPNTLEDNEPFLGFRVNDDPSMLDISGANLADQDIALNDDPPDGEYLGHSSATTSKQTVEHIDVQSNEKMDRFMMPPLQ</sequence>
<evidence type="ECO:0000313" key="3">
    <source>
        <dbReference type="EMBL" id="CAD7407752.1"/>
    </source>
</evidence>
<feature type="region of interest" description="Disordered" evidence="1">
    <location>
        <begin position="49"/>
        <end position="81"/>
    </location>
</feature>
<evidence type="ECO:0000259" key="2">
    <source>
        <dbReference type="PROSITE" id="PS50011"/>
    </source>
</evidence>
<dbReference type="PROSITE" id="PS50011">
    <property type="entry name" value="PROTEIN_KINASE_DOM"/>
    <property type="match status" value="1"/>
</dbReference>
<proteinExistence type="predicted"/>
<gene>
    <name evidence="3" type="ORF">TPSB3V08_LOCUS6040</name>
</gene>
<dbReference type="InterPro" id="IPR008271">
    <property type="entry name" value="Ser/Thr_kinase_AS"/>
</dbReference>
<feature type="region of interest" description="Disordered" evidence="1">
    <location>
        <begin position="105"/>
        <end position="133"/>
    </location>
</feature>
<dbReference type="EMBL" id="OD003403">
    <property type="protein sequence ID" value="CAD7407752.1"/>
    <property type="molecule type" value="Genomic_DNA"/>
</dbReference>
<dbReference type="Gene3D" id="1.10.510.10">
    <property type="entry name" value="Transferase(Phosphotransferase) domain 1"/>
    <property type="match status" value="1"/>
</dbReference>
<dbReference type="AlphaFoldDB" id="A0A7R9D437"/>
<name>A0A7R9D437_TIMPO</name>
<evidence type="ECO:0000256" key="1">
    <source>
        <dbReference type="SAM" id="MobiDB-lite"/>
    </source>
</evidence>
<dbReference type="GO" id="GO:0004672">
    <property type="term" value="F:protein kinase activity"/>
    <property type="evidence" value="ECO:0007669"/>
    <property type="project" value="InterPro"/>
</dbReference>
<organism evidence="3">
    <name type="scientific">Timema poppense</name>
    <name type="common">Walking stick</name>
    <dbReference type="NCBI Taxonomy" id="170557"/>
    <lineage>
        <taxon>Eukaryota</taxon>
        <taxon>Metazoa</taxon>
        <taxon>Ecdysozoa</taxon>
        <taxon>Arthropoda</taxon>
        <taxon>Hexapoda</taxon>
        <taxon>Insecta</taxon>
        <taxon>Pterygota</taxon>
        <taxon>Neoptera</taxon>
        <taxon>Polyneoptera</taxon>
        <taxon>Phasmatodea</taxon>
        <taxon>Timematodea</taxon>
        <taxon>Timematoidea</taxon>
        <taxon>Timematidae</taxon>
        <taxon>Timema</taxon>
    </lineage>
</organism>
<dbReference type="SUPFAM" id="SSF56112">
    <property type="entry name" value="Protein kinase-like (PK-like)"/>
    <property type="match status" value="1"/>
</dbReference>
<dbReference type="InterPro" id="IPR000719">
    <property type="entry name" value="Prot_kinase_dom"/>
</dbReference>
<dbReference type="PROSITE" id="PS00108">
    <property type="entry name" value="PROTEIN_KINASE_ST"/>
    <property type="match status" value="1"/>
</dbReference>
<protein>
    <recommendedName>
        <fullName evidence="2">Protein kinase domain-containing protein</fullName>
    </recommendedName>
</protein>
<dbReference type="InterPro" id="IPR011009">
    <property type="entry name" value="Kinase-like_dom_sf"/>
</dbReference>